<dbReference type="Gene3D" id="3.40.50.10140">
    <property type="entry name" value="Toll/interleukin-1 receptor homology (TIR) domain"/>
    <property type="match status" value="1"/>
</dbReference>
<dbReference type="RefSeq" id="WP_085129205.1">
    <property type="nucleotide sequence ID" value="NZ_LQOT01000042.1"/>
</dbReference>
<keyword evidence="5" id="KW-1185">Reference proteome</keyword>
<dbReference type="Pfam" id="PF14032">
    <property type="entry name" value="PknH_C"/>
    <property type="match status" value="1"/>
</dbReference>
<dbReference type="InterPro" id="IPR026954">
    <property type="entry name" value="PknH-like_Extracell"/>
</dbReference>
<keyword evidence="2" id="KW-0472">Membrane</keyword>
<dbReference type="EMBL" id="LQOT01000042">
    <property type="protein sequence ID" value="ORV45541.1"/>
    <property type="molecule type" value="Genomic_DNA"/>
</dbReference>
<feature type="region of interest" description="Disordered" evidence="1">
    <location>
        <begin position="232"/>
        <end position="264"/>
    </location>
</feature>
<dbReference type="Proteomes" id="UP000193465">
    <property type="component" value="Unassembled WGS sequence"/>
</dbReference>
<keyword evidence="2" id="KW-1133">Transmembrane helix</keyword>
<dbReference type="STRING" id="188915.AWC02_13320"/>
<dbReference type="InterPro" id="IPR038232">
    <property type="entry name" value="PknH-like_Extracell_sf"/>
</dbReference>
<dbReference type="InterPro" id="IPR000157">
    <property type="entry name" value="TIR_dom"/>
</dbReference>
<dbReference type="SMART" id="SM00255">
    <property type="entry name" value="TIR"/>
    <property type="match status" value="1"/>
</dbReference>
<feature type="domain" description="TIR" evidence="3">
    <location>
        <begin position="1"/>
        <end position="121"/>
    </location>
</feature>
<evidence type="ECO:0000259" key="3">
    <source>
        <dbReference type="PROSITE" id="PS50104"/>
    </source>
</evidence>
<proteinExistence type="predicted"/>
<organism evidence="4 5">
    <name type="scientific">Mycolicibacter engbaekii</name>
    <dbReference type="NCBI Taxonomy" id="188915"/>
    <lineage>
        <taxon>Bacteria</taxon>
        <taxon>Bacillati</taxon>
        <taxon>Actinomycetota</taxon>
        <taxon>Actinomycetes</taxon>
        <taxon>Mycobacteriales</taxon>
        <taxon>Mycobacteriaceae</taxon>
        <taxon>Mycolicibacter</taxon>
    </lineage>
</organism>
<reference evidence="4 5" key="1">
    <citation type="submission" date="2016-01" db="EMBL/GenBank/DDBJ databases">
        <title>The new phylogeny of the genus Mycobacterium.</title>
        <authorList>
            <person name="Tarcisio F."/>
            <person name="Conor M."/>
            <person name="Antonella G."/>
            <person name="Elisabetta G."/>
            <person name="Giulia F.S."/>
            <person name="Sara T."/>
            <person name="Anna F."/>
            <person name="Clotilde B."/>
            <person name="Roberto B."/>
            <person name="Veronica D.S."/>
            <person name="Fabio R."/>
            <person name="Monica P."/>
            <person name="Olivier J."/>
            <person name="Enrico T."/>
            <person name="Nicola S."/>
        </authorList>
    </citation>
    <scope>NUCLEOTIDE SEQUENCE [LARGE SCALE GENOMIC DNA]</scope>
    <source>
        <strain evidence="4 5">ATCC 27353</strain>
    </source>
</reference>
<evidence type="ECO:0000256" key="2">
    <source>
        <dbReference type="SAM" id="Phobius"/>
    </source>
</evidence>
<evidence type="ECO:0000313" key="5">
    <source>
        <dbReference type="Proteomes" id="UP000193465"/>
    </source>
</evidence>
<evidence type="ECO:0000256" key="1">
    <source>
        <dbReference type="SAM" id="MobiDB-lite"/>
    </source>
</evidence>
<dbReference type="AlphaFoldDB" id="A0A1X1TLR7"/>
<sequence>MLFVSYASQDRELVDPLVCDLRSAGQRVWLDEELGGGEAWWQTILDRIRCCSVFIVALSNNSLRSKPCQAELAYARALYRPVLPVQIGPVDSVRVTPVAATQIIDYRTRNIAANTRLTAALRSLSRRAVPLPRPLPEEPVVPFAYLMRLSSELSGPELSYRKQAELVLELRSRLDEDCHDPTVRNDILALLCRLRDRPDVTVRTRADVDAVLAANEPSFTAETVGMAAAPVTGPRPVVARPAPPDPPAGGGGADSEEPGRRRGRWSAKKVLVAGAAVAVVAAGGLAFGLTRTGPEQAAAPLAADEDVRAAMATPGMQTVEADLESLKPRGAITATAPQCLGVLYPGLEEVYQGSEPQRAAWKVLEEPGGLQRAGVNGRNFVDQDIVVFASKSGRAAAFAEESLARWRSCVGQTVAVTYPDNNTYTWTIGDEVGDAPRMSQTYTLDSGGYSCQRVLNALADTVIDVKACGSHIAGEAGVLTDMIAALVMRAPAF</sequence>
<dbReference type="SUPFAM" id="SSF52200">
    <property type="entry name" value="Toll/Interleukin receptor TIR domain"/>
    <property type="match status" value="1"/>
</dbReference>
<protein>
    <recommendedName>
        <fullName evidence="3">TIR domain-containing protein</fullName>
    </recommendedName>
</protein>
<accession>A0A1X1TLR7</accession>
<dbReference type="GO" id="GO:0007165">
    <property type="term" value="P:signal transduction"/>
    <property type="evidence" value="ECO:0007669"/>
    <property type="project" value="InterPro"/>
</dbReference>
<keyword evidence="2" id="KW-0812">Transmembrane</keyword>
<gene>
    <name evidence="4" type="ORF">AWC02_13320</name>
</gene>
<dbReference type="Pfam" id="PF13676">
    <property type="entry name" value="TIR_2"/>
    <property type="match status" value="1"/>
</dbReference>
<evidence type="ECO:0000313" key="4">
    <source>
        <dbReference type="EMBL" id="ORV45541.1"/>
    </source>
</evidence>
<dbReference type="PROSITE" id="PS50104">
    <property type="entry name" value="TIR"/>
    <property type="match status" value="1"/>
</dbReference>
<dbReference type="InterPro" id="IPR035897">
    <property type="entry name" value="Toll_tir_struct_dom_sf"/>
</dbReference>
<feature type="transmembrane region" description="Helical" evidence="2">
    <location>
        <begin position="270"/>
        <end position="289"/>
    </location>
</feature>
<name>A0A1X1TLR7_9MYCO</name>
<dbReference type="Gene3D" id="3.40.1000.70">
    <property type="entry name" value="PknH-like extracellular domain"/>
    <property type="match status" value="1"/>
</dbReference>
<comment type="caution">
    <text evidence="4">The sequence shown here is derived from an EMBL/GenBank/DDBJ whole genome shotgun (WGS) entry which is preliminary data.</text>
</comment>